<evidence type="ECO:0000313" key="2">
    <source>
        <dbReference type="Proteomes" id="UP001597145"/>
    </source>
</evidence>
<protein>
    <submittedName>
        <fullName evidence="1">AAA family ATPase</fullName>
    </submittedName>
</protein>
<reference evidence="2" key="1">
    <citation type="journal article" date="2019" name="Int. J. Syst. Evol. Microbiol.">
        <title>The Global Catalogue of Microorganisms (GCM) 10K type strain sequencing project: providing services to taxonomists for standard genome sequencing and annotation.</title>
        <authorList>
            <consortium name="The Broad Institute Genomics Platform"/>
            <consortium name="The Broad Institute Genome Sequencing Center for Infectious Disease"/>
            <person name="Wu L."/>
            <person name="Ma J."/>
        </authorList>
    </citation>
    <scope>NUCLEOTIDE SEQUENCE [LARGE SCALE GENOMIC DNA]</scope>
    <source>
        <strain evidence="2">JCM 12165</strain>
    </source>
</reference>
<dbReference type="Proteomes" id="UP001597145">
    <property type="component" value="Unassembled WGS sequence"/>
</dbReference>
<dbReference type="EMBL" id="JBHUCP010000016">
    <property type="protein sequence ID" value="MFD1531972.1"/>
    <property type="molecule type" value="Genomic_DNA"/>
</dbReference>
<keyword evidence="2" id="KW-1185">Reference proteome</keyword>
<evidence type="ECO:0000313" key="1">
    <source>
        <dbReference type="EMBL" id="MFD1531972.1"/>
    </source>
</evidence>
<dbReference type="Pfam" id="PF13604">
    <property type="entry name" value="AAA_30"/>
    <property type="match status" value="1"/>
</dbReference>
<gene>
    <name evidence="1" type="ORF">ACFSCY_21300</name>
</gene>
<organism evidence="1 2">
    <name type="scientific">Pseudonocardia aurantiaca</name>
    <dbReference type="NCBI Taxonomy" id="75290"/>
    <lineage>
        <taxon>Bacteria</taxon>
        <taxon>Bacillati</taxon>
        <taxon>Actinomycetota</taxon>
        <taxon>Actinomycetes</taxon>
        <taxon>Pseudonocardiales</taxon>
        <taxon>Pseudonocardiaceae</taxon>
        <taxon>Pseudonocardia</taxon>
    </lineage>
</organism>
<proteinExistence type="predicted"/>
<feature type="non-terminal residue" evidence="1">
    <location>
        <position position="252"/>
    </location>
</feature>
<dbReference type="SUPFAM" id="SSF52540">
    <property type="entry name" value="P-loop containing nucleoside triphosphate hydrolases"/>
    <property type="match status" value="1"/>
</dbReference>
<comment type="caution">
    <text evidence="1">The sequence shown here is derived from an EMBL/GenBank/DDBJ whole genome shotgun (WGS) entry which is preliminary data.</text>
</comment>
<sequence>MPAAWAVWVIEAVEKWVTLQGDEPAPDGWRCAGRAAPAREQGWLVLDTREHPLEPDTLIDLCLADEPGPEAGLAHLVGEFRIAHGVVLLREPSGLPRHSRYVWVRSTSRPNLLDALRKGLRAVESAPLAEALAAGALAGSSDASVPVPAGMVGAQAEAYRACHTPGVRLVWGAAGTGKTHVLAHAVRDLVAAGRRVLLLSTADAAVDALLRAALPGLPAEPGTAVRVGPAHLAEVAGDSRVQLDALARRASA</sequence>
<accession>A0ABW4FP45</accession>
<dbReference type="InterPro" id="IPR027417">
    <property type="entry name" value="P-loop_NTPase"/>
</dbReference>
<dbReference type="Gene3D" id="3.40.50.300">
    <property type="entry name" value="P-loop containing nucleotide triphosphate hydrolases"/>
    <property type="match status" value="1"/>
</dbReference>
<name>A0ABW4FP45_9PSEU</name>
<dbReference type="RefSeq" id="WP_379659882.1">
    <property type="nucleotide sequence ID" value="NZ_JBHUCP010000016.1"/>
</dbReference>